<organism evidence="3">
    <name type="scientific">Rhizophora mucronata</name>
    <name type="common">Asiatic mangrove</name>
    <dbReference type="NCBI Taxonomy" id="61149"/>
    <lineage>
        <taxon>Eukaryota</taxon>
        <taxon>Viridiplantae</taxon>
        <taxon>Streptophyta</taxon>
        <taxon>Embryophyta</taxon>
        <taxon>Tracheophyta</taxon>
        <taxon>Spermatophyta</taxon>
        <taxon>Magnoliopsida</taxon>
        <taxon>eudicotyledons</taxon>
        <taxon>Gunneridae</taxon>
        <taxon>Pentapetalae</taxon>
        <taxon>rosids</taxon>
        <taxon>fabids</taxon>
        <taxon>Malpighiales</taxon>
        <taxon>Rhizophoraceae</taxon>
        <taxon>Rhizophora</taxon>
    </lineage>
</organism>
<dbReference type="EMBL" id="GGEC01054275">
    <property type="protein sequence ID" value="MBX34759.1"/>
    <property type="molecule type" value="Transcribed_RNA"/>
</dbReference>
<dbReference type="CDD" id="cd09008">
    <property type="entry name" value="MTAN"/>
    <property type="match status" value="1"/>
</dbReference>
<evidence type="ECO:0000256" key="1">
    <source>
        <dbReference type="SAM" id="SignalP"/>
    </source>
</evidence>
<keyword evidence="1" id="KW-0732">Signal</keyword>
<dbReference type="PANTHER" id="PTHR21234">
    <property type="entry name" value="PURINE NUCLEOSIDE PHOSPHORYLASE"/>
    <property type="match status" value="1"/>
</dbReference>
<dbReference type="InterPro" id="IPR000845">
    <property type="entry name" value="Nucleoside_phosphorylase_d"/>
</dbReference>
<accession>A0A2P2MX19</accession>
<feature type="chain" id="PRO_5015136581" evidence="1">
    <location>
        <begin position="26"/>
        <end position="328"/>
    </location>
</feature>
<dbReference type="SUPFAM" id="SSF53167">
    <property type="entry name" value="Purine and uridine phosphorylases"/>
    <property type="match status" value="1"/>
</dbReference>
<protein>
    <submittedName>
        <fullName evidence="3">Uncharacterized protein MANES_09G126200</fullName>
    </submittedName>
</protein>
<dbReference type="InterPro" id="IPR035994">
    <property type="entry name" value="Nucleoside_phosphorylase_sf"/>
</dbReference>
<sequence length="328" mass="34938">MAGGAATRSLLMVLGLLLVAPLTLGRPLDGVINRVNLQAADYIGIVVTSAKVESLLNEDFTPSEYISEVDLAGRTFRIGTLEGANVIIVNTGSYPVNVATGVQALIDNFPPLRGIVSVGNAGSTNENELEIGDVSVSEQVAYTGNWKWQPYEATGGDLTFGTYNAPKSGKNLLGSILYQKTKFYTPRGSSPDVLNIPVTSNWLQIASQLKNTELQKCLGTSASNCLPKSPKVRYATKTSSSEIYVSNLAYRQFIRNEFDASSVDRSSSAVALACWSNGVEFTVLRGISNYAGGSGSNSAFGELGAINVVKAAKAFLVILNRPRLAFAY</sequence>
<name>A0A2P2MX19_RHIMU</name>
<dbReference type="Pfam" id="PF01048">
    <property type="entry name" value="PNP_UDP_1"/>
    <property type="match status" value="1"/>
</dbReference>
<dbReference type="GO" id="GO:0003824">
    <property type="term" value="F:catalytic activity"/>
    <property type="evidence" value="ECO:0007669"/>
    <property type="project" value="InterPro"/>
</dbReference>
<dbReference type="GO" id="GO:0009116">
    <property type="term" value="P:nucleoside metabolic process"/>
    <property type="evidence" value="ECO:0007669"/>
    <property type="project" value="InterPro"/>
</dbReference>
<dbReference type="Gene3D" id="3.40.50.1580">
    <property type="entry name" value="Nucleoside phosphorylase domain"/>
    <property type="match status" value="1"/>
</dbReference>
<reference evidence="3" key="1">
    <citation type="submission" date="2018-02" db="EMBL/GenBank/DDBJ databases">
        <title>Rhizophora mucronata_Transcriptome.</title>
        <authorList>
            <person name="Meera S.P."/>
            <person name="Sreeshan A."/>
            <person name="Augustine A."/>
        </authorList>
    </citation>
    <scope>NUCLEOTIDE SEQUENCE</scope>
    <source>
        <tissue evidence="3">Leaf</tissue>
    </source>
</reference>
<feature type="signal peptide" evidence="1">
    <location>
        <begin position="1"/>
        <end position="25"/>
    </location>
</feature>
<evidence type="ECO:0000259" key="2">
    <source>
        <dbReference type="Pfam" id="PF01048"/>
    </source>
</evidence>
<dbReference type="AlphaFoldDB" id="A0A2P2MX19"/>
<feature type="domain" description="Nucleoside phosphorylase" evidence="2">
    <location>
        <begin position="43"/>
        <end position="313"/>
    </location>
</feature>
<evidence type="ECO:0000313" key="3">
    <source>
        <dbReference type="EMBL" id="MBX34759.1"/>
    </source>
</evidence>
<dbReference type="PANTHER" id="PTHR21234:SF45">
    <property type="entry name" value="NUCLEOSIDE PHOSPHORYLASE DOMAIN-CONTAINING PROTEIN"/>
    <property type="match status" value="1"/>
</dbReference>
<proteinExistence type="predicted"/>